<dbReference type="EMBL" id="AM039952">
    <property type="protein sequence ID" value="CAJ24392.1"/>
    <property type="molecule type" value="Genomic_DNA"/>
</dbReference>
<dbReference type="Proteomes" id="UP000007069">
    <property type="component" value="Chromosome"/>
</dbReference>
<name>Q3BS19_XANE5</name>
<reference evidence="1 2" key="1">
    <citation type="journal article" date="2005" name="J. Bacteriol.">
        <title>Insights into genome plasticity and pathogenicity of the plant pathogenic Bacterium Xanthomonas campestris pv. vesicatoria revealed by the complete genome sequence.</title>
        <authorList>
            <person name="Thieme F."/>
            <person name="Koebnik R."/>
            <person name="Bekel T."/>
            <person name="Berger C."/>
            <person name="Boch J."/>
            <person name="Buettner D."/>
            <person name="Caldana C."/>
            <person name="Gaigalat L."/>
            <person name="Goesmann A."/>
            <person name="Kay S."/>
            <person name="Kirchner O."/>
            <person name="Lanz C."/>
            <person name="Linke B."/>
            <person name="McHardy A.C."/>
            <person name="Meyer F."/>
            <person name="Mittenhuber G."/>
            <person name="Nies D.H."/>
            <person name="Niesbach-Kloesgen U."/>
            <person name="Patschkowski T."/>
            <person name="Rueckert C."/>
            <person name="Rupp O."/>
            <person name="Schneicker S."/>
            <person name="Schuster S.C."/>
            <person name="Vorhoelter F.J."/>
            <person name="Weber E."/>
            <person name="Puehler A."/>
            <person name="Bonas U."/>
            <person name="Bartels D."/>
            <person name="Kaiser O."/>
        </authorList>
    </citation>
    <scope>NUCLEOTIDE SEQUENCE [LARGE SCALE GENOMIC DNA]</scope>
    <source>
        <strain evidence="1 2">85-10</strain>
    </source>
</reference>
<dbReference type="AlphaFoldDB" id="Q3BS19"/>
<evidence type="ECO:0000313" key="2">
    <source>
        <dbReference type="Proteomes" id="UP000007069"/>
    </source>
</evidence>
<gene>
    <name evidence="1" type="ordered locus">XCV2713</name>
</gene>
<dbReference type="HOGENOM" id="CLU_2412437_0_0_6"/>
<protein>
    <submittedName>
        <fullName evidence="1">Putative transposase</fullName>
    </submittedName>
</protein>
<sequence>MLARRGDRGRHVHSCAQLDKSKDCQGDPDMYQTKKSHHYYFRMKAHIGVDDDPEDGAPRRIHGSQRRRYHAAHKLLHGREDTLCGNSGYNGL</sequence>
<organism evidence="2">
    <name type="scientific">Xanthomonas euvesicatoria pv. vesicatoria (strain 85-10)</name>
    <name type="common">Xanthomonas campestris pv. vesicatoria</name>
    <dbReference type="NCBI Taxonomy" id="316273"/>
    <lineage>
        <taxon>Bacteria</taxon>
        <taxon>Pseudomonadati</taxon>
        <taxon>Pseudomonadota</taxon>
        <taxon>Gammaproteobacteria</taxon>
        <taxon>Lysobacterales</taxon>
        <taxon>Lysobacteraceae</taxon>
        <taxon>Xanthomonas</taxon>
    </lineage>
</organism>
<dbReference type="eggNOG" id="COG3039">
    <property type="taxonomic scope" value="Bacteria"/>
</dbReference>
<dbReference type="KEGG" id="xcv:XCV2713"/>
<evidence type="ECO:0000313" key="1">
    <source>
        <dbReference type="EMBL" id="CAJ24392.1"/>
    </source>
</evidence>
<proteinExistence type="predicted"/>
<accession>Q3BS19</accession>